<comment type="caution">
    <text evidence="1">The sequence shown here is derived from an EMBL/GenBank/DDBJ whole genome shotgun (WGS) entry which is preliminary data.</text>
</comment>
<organism evidence="1 2">
    <name type="scientific">Mycobacteroides abscessus MAB_030201_1075</name>
    <dbReference type="NCBI Taxonomy" id="1335410"/>
    <lineage>
        <taxon>Bacteria</taxon>
        <taxon>Bacillati</taxon>
        <taxon>Actinomycetota</taxon>
        <taxon>Actinomycetes</taxon>
        <taxon>Mycobacteriales</taxon>
        <taxon>Mycobacteriaceae</taxon>
        <taxon>Mycobacteroides</taxon>
        <taxon>Mycobacteroides abscessus</taxon>
    </lineage>
</organism>
<evidence type="ECO:0000313" key="2">
    <source>
        <dbReference type="Proteomes" id="UP000019854"/>
    </source>
</evidence>
<dbReference type="AlphaFoldDB" id="A0A829PKS4"/>
<dbReference type="Pfam" id="PF13630">
    <property type="entry name" value="SdpI"/>
    <property type="match status" value="1"/>
</dbReference>
<protein>
    <submittedName>
        <fullName evidence="1">SdpI/YhfL family protein</fullName>
    </submittedName>
</protein>
<proteinExistence type="predicted"/>
<name>A0A829PKS4_9MYCO</name>
<dbReference type="EMBL" id="JAOX01000001">
    <property type="protein sequence ID" value="ETZ87327.1"/>
    <property type="molecule type" value="Genomic_DNA"/>
</dbReference>
<dbReference type="Proteomes" id="UP000019854">
    <property type="component" value="Unassembled WGS sequence"/>
</dbReference>
<accession>A0A829PKS4</accession>
<evidence type="ECO:0000313" key="1">
    <source>
        <dbReference type="EMBL" id="ETZ87327.1"/>
    </source>
</evidence>
<sequence length="92" mass="9535">MTARAATGRLVRNQTAGIRIPSTMVSEKAWRAGHRAALPVMWLLAPVAAAADIAALSGVATMLTMWLWVAASVAVVIVGGVVAGRAARRVSE</sequence>
<gene>
    <name evidence="1" type="ORF">L829_0870</name>
</gene>
<reference evidence="1 2" key="1">
    <citation type="submission" date="2014-01" db="EMBL/GenBank/DDBJ databases">
        <authorList>
            <person name="Zelazny A."/>
            <person name="Olivier K."/>
            <person name="Sampaio E.P."/>
            <person name="Holland S.M."/>
            <person name="Tallon L.J."/>
            <person name="Sadzewicz L.K."/>
            <person name="Sengamalay N."/>
            <person name="Fraser C.M."/>
            <person name="Hine E."/>
            <person name="Shefchek K.A."/>
            <person name="Das S.P."/>
            <person name="Shallom S.J."/>
            <person name="Agrawal S."/>
            <person name="Tettelin H."/>
        </authorList>
    </citation>
    <scope>NUCLEOTIDE SEQUENCE [LARGE SCALE GENOMIC DNA]</scope>
    <source>
        <strain evidence="1 2">MAB_030201_1075</strain>
    </source>
</reference>
<dbReference type="InterPro" id="IPR025962">
    <property type="entry name" value="SdpI/YhfL"/>
</dbReference>